<evidence type="ECO:0000313" key="2">
    <source>
        <dbReference type="EMBL" id="KAF0724545.1"/>
    </source>
</evidence>
<protein>
    <submittedName>
        <fullName evidence="2">Uncharacterized protein</fullName>
    </submittedName>
</protein>
<keyword evidence="1" id="KW-0812">Transmembrane</keyword>
<accession>A0A6G0WBJ5</accession>
<feature type="transmembrane region" description="Helical" evidence="1">
    <location>
        <begin position="43"/>
        <end position="69"/>
    </location>
</feature>
<evidence type="ECO:0000256" key="1">
    <source>
        <dbReference type="SAM" id="Phobius"/>
    </source>
</evidence>
<name>A0A6G0WBJ5_9STRA</name>
<reference evidence="2 3" key="1">
    <citation type="submission" date="2019-07" db="EMBL/GenBank/DDBJ databases">
        <title>Genomics analysis of Aphanomyces spp. identifies a new class of oomycete effector associated with host adaptation.</title>
        <authorList>
            <person name="Gaulin E."/>
        </authorList>
    </citation>
    <scope>NUCLEOTIDE SEQUENCE [LARGE SCALE GENOMIC DNA]</scope>
    <source>
        <strain evidence="2 3">ATCC 201684</strain>
    </source>
</reference>
<dbReference type="AlphaFoldDB" id="A0A6G0WBJ5"/>
<organism evidence="2 3">
    <name type="scientific">Aphanomyces euteiches</name>
    <dbReference type="NCBI Taxonomy" id="100861"/>
    <lineage>
        <taxon>Eukaryota</taxon>
        <taxon>Sar</taxon>
        <taxon>Stramenopiles</taxon>
        <taxon>Oomycota</taxon>
        <taxon>Saprolegniomycetes</taxon>
        <taxon>Saprolegniales</taxon>
        <taxon>Verrucalvaceae</taxon>
        <taxon>Aphanomyces</taxon>
    </lineage>
</organism>
<keyword evidence="1" id="KW-1133">Transmembrane helix</keyword>
<gene>
    <name evidence="2" type="ORF">Ae201684_016838</name>
</gene>
<comment type="caution">
    <text evidence="2">The sequence shown here is derived from an EMBL/GenBank/DDBJ whole genome shotgun (WGS) entry which is preliminary data.</text>
</comment>
<evidence type="ECO:0000313" key="3">
    <source>
        <dbReference type="Proteomes" id="UP000481153"/>
    </source>
</evidence>
<dbReference type="VEuPathDB" id="FungiDB:AeMF1_016249"/>
<feature type="transmembrane region" description="Helical" evidence="1">
    <location>
        <begin position="12"/>
        <end position="37"/>
    </location>
</feature>
<proteinExistence type="predicted"/>
<keyword evidence="3" id="KW-1185">Reference proteome</keyword>
<dbReference type="Proteomes" id="UP000481153">
    <property type="component" value="Unassembled WGS sequence"/>
</dbReference>
<sequence>MKATTHDKGWQTLVVVSFVLSLVLLVAVQMTLTMLGWTEYRFLFVSVFGLTDTGLYTLPWLLGIFYWLLHHLTTEDPVRRHGRSRFIAKGRHGRY</sequence>
<dbReference type="EMBL" id="VJMJ01000269">
    <property type="protein sequence ID" value="KAF0724545.1"/>
    <property type="molecule type" value="Genomic_DNA"/>
</dbReference>
<keyword evidence="1" id="KW-0472">Membrane</keyword>